<dbReference type="PANTHER" id="PTHR24096:SF149">
    <property type="entry name" value="AMP-BINDING DOMAIN-CONTAINING PROTEIN-RELATED"/>
    <property type="match status" value="1"/>
</dbReference>
<dbReference type="SUPFAM" id="SSF56801">
    <property type="entry name" value="Acetyl-CoA synthetase-like"/>
    <property type="match status" value="1"/>
</dbReference>
<comment type="similarity">
    <text evidence="1">Belongs to the ATP-dependent AMP-binding enzyme family.</text>
</comment>
<dbReference type="OrthoDB" id="10253869at2759"/>
<dbReference type="STRING" id="1661398.A0A482VNZ5"/>
<accession>A0A482VNZ5</accession>
<reference evidence="3 4" key="1">
    <citation type="submission" date="2017-03" db="EMBL/GenBank/DDBJ databases">
        <title>Genome of the blue death feigning beetle - Asbolus verrucosus.</title>
        <authorList>
            <person name="Rider S.D."/>
        </authorList>
    </citation>
    <scope>NUCLEOTIDE SEQUENCE [LARGE SCALE GENOMIC DNA]</scope>
    <source>
        <strain evidence="3">Butters</strain>
        <tissue evidence="3">Head and leg muscle</tissue>
    </source>
</reference>
<evidence type="ECO:0000313" key="3">
    <source>
        <dbReference type="EMBL" id="RZC34446.1"/>
    </source>
</evidence>
<gene>
    <name evidence="3" type="ORF">BDFB_014587</name>
</gene>
<organism evidence="3 4">
    <name type="scientific">Asbolus verrucosus</name>
    <name type="common">Desert ironclad beetle</name>
    <dbReference type="NCBI Taxonomy" id="1661398"/>
    <lineage>
        <taxon>Eukaryota</taxon>
        <taxon>Metazoa</taxon>
        <taxon>Ecdysozoa</taxon>
        <taxon>Arthropoda</taxon>
        <taxon>Hexapoda</taxon>
        <taxon>Insecta</taxon>
        <taxon>Pterygota</taxon>
        <taxon>Neoptera</taxon>
        <taxon>Endopterygota</taxon>
        <taxon>Coleoptera</taxon>
        <taxon>Polyphaga</taxon>
        <taxon>Cucujiformia</taxon>
        <taxon>Tenebrionidae</taxon>
        <taxon>Pimeliinae</taxon>
        <taxon>Asbolus</taxon>
    </lineage>
</organism>
<proteinExistence type="inferred from homology"/>
<sequence>MYLDICNFLLRMQLDDCLRFDIKIIHQLYGMTETTGRGTPKNGLYRVKSCEILDAGGFLHTEDVRYYGDDGFIYIAGRIKEMITCKGHQVIRVITDVAVIAKPDKRAGEVAAGFIFQFVKAIPRSNSEKILRKELEKKFE</sequence>
<dbReference type="PANTHER" id="PTHR24096">
    <property type="entry name" value="LONG-CHAIN-FATTY-ACID--COA LIGASE"/>
    <property type="match status" value="1"/>
</dbReference>
<evidence type="ECO:0000256" key="2">
    <source>
        <dbReference type="ARBA" id="ARBA00022598"/>
    </source>
</evidence>
<dbReference type="GO" id="GO:0016405">
    <property type="term" value="F:CoA-ligase activity"/>
    <property type="evidence" value="ECO:0007669"/>
    <property type="project" value="TreeGrafter"/>
</dbReference>
<dbReference type="EMBL" id="QDEB01079954">
    <property type="protein sequence ID" value="RZC34446.1"/>
    <property type="molecule type" value="Genomic_DNA"/>
</dbReference>
<keyword evidence="4" id="KW-1185">Reference proteome</keyword>
<name>A0A482VNZ5_ASBVE</name>
<dbReference type="AlphaFoldDB" id="A0A482VNZ5"/>
<dbReference type="Proteomes" id="UP000292052">
    <property type="component" value="Unassembled WGS sequence"/>
</dbReference>
<protein>
    <submittedName>
        <fullName evidence="3">AMP-binding domain containing protein</fullName>
    </submittedName>
</protein>
<keyword evidence="2" id="KW-0436">Ligase</keyword>
<evidence type="ECO:0000256" key="1">
    <source>
        <dbReference type="ARBA" id="ARBA00006432"/>
    </source>
</evidence>
<evidence type="ECO:0000313" key="4">
    <source>
        <dbReference type="Proteomes" id="UP000292052"/>
    </source>
</evidence>
<comment type="caution">
    <text evidence="3">The sequence shown here is derived from an EMBL/GenBank/DDBJ whole genome shotgun (WGS) entry which is preliminary data.</text>
</comment>
<dbReference type="InterPro" id="IPR042099">
    <property type="entry name" value="ANL_N_sf"/>
</dbReference>
<dbReference type="Gene3D" id="3.40.50.12780">
    <property type="entry name" value="N-terminal domain of ligase-like"/>
    <property type="match status" value="1"/>
</dbReference>